<dbReference type="PANTHER" id="PTHR37984:SF8">
    <property type="entry name" value="CCHC-TYPE DOMAIN-CONTAINING PROTEIN"/>
    <property type="match status" value="1"/>
</dbReference>
<evidence type="ECO:0000256" key="2">
    <source>
        <dbReference type="ARBA" id="ARBA00012180"/>
    </source>
</evidence>
<dbReference type="OMA" id="RADKQMK"/>
<dbReference type="CDD" id="cd09274">
    <property type="entry name" value="RNase_HI_RT_Ty3"/>
    <property type="match status" value="1"/>
</dbReference>
<keyword evidence="8" id="KW-0695">RNA-directed DNA polymerase</keyword>
<proteinExistence type="inferred from homology"/>
<evidence type="ECO:0000259" key="10">
    <source>
        <dbReference type="PROSITE" id="PS50994"/>
    </source>
</evidence>
<dbReference type="Gene3D" id="3.30.420.10">
    <property type="entry name" value="Ribonuclease H-like superfamily/Ribonuclease H"/>
    <property type="match status" value="1"/>
</dbReference>
<dbReference type="GO" id="GO:0003964">
    <property type="term" value="F:RNA-directed DNA polymerase activity"/>
    <property type="evidence" value="ECO:0007669"/>
    <property type="project" value="UniProtKB-KW"/>
</dbReference>
<accession>A0A8C5B6E6</accession>
<dbReference type="InterPro" id="IPR001584">
    <property type="entry name" value="Integrase_cat-core"/>
</dbReference>
<dbReference type="GO" id="GO:0004523">
    <property type="term" value="F:RNA-DNA hybrid ribonuclease activity"/>
    <property type="evidence" value="ECO:0007669"/>
    <property type="project" value="UniProtKB-EC"/>
</dbReference>
<keyword evidence="3" id="KW-0808">Transferase</keyword>
<evidence type="ECO:0000256" key="3">
    <source>
        <dbReference type="ARBA" id="ARBA00022679"/>
    </source>
</evidence>
<dbReference type="Gene3D" id="1.10.340.70">
    <property type="match status" value="1"/>
</dbReference>
<evidence type="ECO:0000256" key="9">
    <source>
        <dbReference type="ARBA" id="ARBA00039658"/>
    </source>
</evidence>
<organism evidence="11 12">
    <name type="scientific">Gadus morhua</name>
    <name type="common">Atlantic cod</name>
    <dbReference type="NCBI Taxonomy" id="8049"/>
    <lineage>
        <taxon>Eukaryota</taxon>
        <taxon>Metazoa</taxon>
        <taxon>Chordata</taxon>
        <taxon>Craniata</taxon>
        <taxon>Vertebrata</taxon>
        <taxon>Euteleostomi</taxon>
        <taxon>Actinopterygii</taxon>
        <taxon>Neopterygii</taxon>
        <taxon>Teleostei</taxon>
        <taxon>Neoteleostei</taxon>
        <taxon>Acanthomorphata</taxon>
        <taxon>Zeiogadaria</taxon>
        <taxon>Gadariae</taxon>
        <taxon>Gadiformes</taxon>
        <taxon>Gadoidei</taxon>
        <taxon>Gadidae</taxon>
        <taxon>Gadus</taxon>
    </lineage>
</organism>
<keyword evidence="7" id="KW-0378">Hydrolase</keyword>
<evidence type="ECO:0000256" key="7">
    <source>
        <dbReference type="ARBA" id="ARBA00022801"/>
    </source>
</evidence>
<reference evidence="11" key="2">
    <citation type="submission" date="2025-09" db="UniProtKB">
        <authorList>
            <consortium name="Ensembl"/>
        </authorList>
    </citation>
    <scope>IDENTIFICATION</scope>
</reference>
<dbReference type="Pfam" id="PF00078">
    <property type="entry name" value="RVT_1"/>
    <property type="match status" value="1"/>
</dbReference>
<dbReference type="Pfam" id="PF17917">
    <property type="entry name" value="RT_RNaseH"/>
    <property type="match status" value="1"/>
</dbReference>
<name>A0A8C5B6E6_GADMO</name>
<dbReference type="Ensembl" id="ENSGMOT00000057416.1">
    <property type="protein sequence ID" value="ENSGMOP00000040863.1"/>
    <property type="gene ID" value="ENSGMOG00000026328.1"/>
</dbReference>
<dbReference type="FunFam" id="3.30.420.10:FF:000063">
    <property type="entry name" value="Retrovirus-related Pol polyprotein from transposon 297-like Protein"/>
    <property type="match status" value="1"/>
</dbReference>
<dbReference type="FunFam" id="3.30.70.270:FF:000026">
    <property type="entry name" value="Transposon Ty3-G Gag-Pol polyprotein"/>
    <property type="match status" value="1"/>
</dbReference>
<protein>
    <recommendedName>
        <fullName evidence="9">Gypsy retrotransposon integrase-like protein 1</fullName>
        <ecNumber evidence="2">3.1.26.4</ecNumber>
    </recommendedName>
</protein>
<evidence type="ECO:0000256" key="4">
    <source>
        <dbReference type="ARBA" id="ARBA00022695"/>
    </source>
</evidence>
<reference evidence="11" key="1">
    <citation type="submission" date="2025-08" db="UniProtKB">
        <authorList>
            <consortium name="Ensembl"/>
        </authorList>
    </citation>
    <scope>IDENTIFICATION</scope>
</reference>
<dbReference type="InterPro" id="IPR041588">
    <property type="entry name" value="Integrase_H2C2"/>
</dbReference>
<keyword evidence="5" id="KW-0540">Nuclease</keyword>
<dbReference type="Proteomes" id="UP000694546">
    <property type="component" value="Chromosome 10"/>
</dbReference>
<evidence type="ECO:0000256" key="5">
    <source>
        <dbReference type="ARBA" id="ARBA00022722"/>
    </source>
</evidence>
<dbReference type="EC" id="3.1.26.4" evidence="2"/>
<dbReference type="GO" id="GO:0015074">
    <property type="term" value="P:DNA integration"/>
    <property type="evidence" value="ECO:0007669"/>
    <property type="project" value="InterPro"/>
</dbReference>
<dbReference type="PANTHER" id="PTHR37984">
    <property type="entry name" value="PROTEIN CBG26694"/>
    <property type="match status" value="1"/>
</dbReference>
<evidence type="ECO:0000256" key="1">
    <source>
        <dbReference type="ARBA" id="ARBA00010879"/>
    </source>
</evidence>
<sequence length="1309" mass="147901">MAQGLRRIDPLVFNEDIAHNWEKFKREWHVYSNAGLATASTKVQAYTFLNLAGPEALDKFDTFDFAADEDREDPAVLVKKFEELCLPVKNVIMDRHAFNTTDQKRHESIQSYVSALKVMAKKCDFGTLHDELIRDRLVCGIHNDSVRAQLLKEKKLTLNSAVEICMLHERSEKGNRELKKEAEVCTVQFDPCTNCGGQHAPDRNKCPALNKRCNTCGRMNHFSRCCRSGKPFAPNRPGQAPPPAARRGRYTHVSELDTQPLQGPTDVFHCETVEMYYCESIDKPEDVRGQDERFAELSACNTGRQLTVKIDTGAKCNVISRALLQYIDPTAQVNLNKKANLVAYGGHIIQTLGAADMVFSCGLLSFQVVDRNVKPLLGLRDSVRLGYVIFGPEVHAVVQQEAPGLTEYKDLFDTSAIGKLPVVYHMRLDNTVHPTVCAPRRVPLAMKDKIVAELHRMTRLGVITPVQEPTEWVSAMVAASKRDGSIRLCIDPVNLNKALLRPHHPLKTVEEVIADMPDAKLFSILDAKCGFWQVPLSKESSKLTTIMTPVGRYAFLRMPYGITTGSEVFQRCMEQLFEGLPCAIVIDDILVWGRSREEHDLRLRQVMDRIRAVNLRLNPEKCRFRVTEVAYVGHLLTDQGVKPDPAKTAAVRLFPPPEDKNGLLRFLGMTNYLAKFVPDYSEATAPLRELLRQDVDWCWLELHTAAFTKLKELIAGPPVLRYFDVHQPVVLSADASQHGLGAVCLQNGRPVAFASRALTETESRYAQIEKELLALVYACTKFHHYIYGRAVTVETDHQPLVTILKKPLHTASARLQRMMLRLQRYNLDVIYKRGRELYVADALSRAHLPSTDQAEDMEEYEVMVVDVLSSHSVEELKRETLADPLCRRLAEVVSAGWPDAFREVPRDLRPFYAMREELTSDSGLLLRGRRFIIPHSLQHYYMQQLHQGHPGLEATKRRARETMFWPTIYTDIEREVSRCAPCNALKPHQPKEPLQLHDIPDLPWSLTAADVFEWEGKEHLVLVDSYSGWFEIDRLSGTTSATLVAKFKQHFATHGVPQQLMTDNAAYFTSREFREFARKWDFCHVTSSPLYPQSNGLAERAVRSAKHLLEKCARDRTDIDAALLSLRNMPRDGLPSPAQCLLSRRTRAFIPMTKAMYSPEVETRVQMALTQVRQSGKAYYDKSARPLAPLRAGQTVRMQTKRGHDRLATVLGTAPQPNSYQVQAGDATYVRNRRHLLQTPETYVPDSTAGDPPAVAVIAHPRSPQQDSVGPELSQGQRPVIFTRSGRASRPSSLYEDFVTDQLCDVLAH</sequence>
<dbReference type="Gene3D" id="3.10.10.10">
    <property type="entry name" value="HIV Type 1 Reverse Transcriptase, subunit A, domain 1"/>
    <property type="match status" value="1"/>
</dbReference>
<evidence type="ECO:0000313" key="12">
    <source>
        <dbReference type="Proteomes" id="UP000694546"/>
    </source>
</evidence>
<dbReference type="InterPro" id="IPR036397">
    <property type="entry name" value="RNaseH_sf"/>
</dbReference>
<dbReference type="Gene3D" id="3.30.70.270">
    <property type="match status" value="2"/>
</dbReference>
<comment type="similarity">
    <text evidence="1">Belongs to the beta type-B retroviral polymerase family. HERV class-II K(HML-2) pol subfamily.</text>
</comment>
<evidence type="ECO:0000256" key="6">
    <source>
        <dbReference type="ARBA" id="ARBA00022759"/>
    </source>
</evidence>
<dbReference type="InterPro" id="IPR043502">
    <property type="entry name" value="DNA/RNA_pol_sf"/>
</dbReference>
<dbReference type="InterPro" id="IPR041373">
    <property type="entry name" value="RT_RNaseH"/>
</dbReference>
<dbReference type="InterPro" id="IPR043128">
    <property type="entry name" value="Rev_trsase/Diguanyl_cyclase"/>
</dbReference>
<dbReference type="GeneTree" id="ENSGT00940000169923"/>
<dbReference type="FunFam" id="1.10.340.70:FF:000003">
    <property type="entry name" value="Protein CBG25708"/>
    <property type="match status" value="1"/>
</dbReference>
<dbReference type="Pfam" id="PF17921">
    <property type="entry name" value="Integrase_H2C2"/>
    <property type="match status" value="1"/>
</dbReference>
<keyword evidence="4" id="KW-0548">Nucleotidyltransferase</keyword>
<dbReference type="PROSITE" id="PS50994">
    <property type="entry name" value="INTEGRASE"/>
    <property type="match status" value="1"/>
</dbReference>
<dbReference type="SUPFAM" id="SSF53098">
    <property type="entry name" value="Ribonuclease H-like"/>
    <property type="match status" value="1"/>
</dbReference>
<dbReference type="SUPFAM" id="SSF56672">
    <property type="entry name" value="DNA/RNA polymerases"/>
    <property type="match status" value="1"/>
</dbReference>
<evidence type="ECO:0000256" key="8">
    <source>
        <dbReference type="ARBA" id="ARBA00022918"/>
    </source>
</evidence>
<dbReference type="InterPro" id="IPR050951">
    <property type="entry name" value="Retrovirus_Pol_polyprotein"/>
</dbReference>
<evidence type="ECO:0000313" key="11">
    <source>
        <dbReference type="Ensembl" id="ENSGMOP00000040863.1"/>
    </source>
</evidence>
<dbReference type="InterPro" id="IPR000477">
    <property type="entry name" value="RT_dom"/>
</dbReference>
<dbReference type="InterPro" id="IPR012337">
    <property type="entry name" value="RNaseH-like_sf"/>
</dbReference>
<dbReference type="GO" id="GO:0003676">
    <property type="term" value="F:nucleic acid binding"/>
    <property type="evidence" value="ECO:0007669"/>
    <property type="project" value="InterPro"/>
</dbReference>
<dbReference type="CDD" id="cd01647">
    <property type="entry name" value="RT_LTR"/>
    <property type="match status" value="1"/>
</dbReference>
<keyword evidence="6" id="KW-0255">Endonuclease</keyword>
<keyword evidence="12" id="KW-1185">Reference proteome</keyword>
<dbReference type="FunFam" id="3.10.20.370:FF:000001">
    <property type="entry name" value="Retrovirus-related Pol polyprotein from transposon 17.6-like protein"/>
    <property type="match status" value="1"/>
</dbReference>
<feature type="domain" description="Integrase catalytic" evidence="10">
    <location>
        <begin position="999"/>
        <end position="1167"/>
    </location>
</feature>